<protein>
    <submittedName>
        <fullName evidence="2">Uncharacterized protein</fullName>
    </submittedName>
</protein>
<evidence type="ECO:0000313" key="2">
    <source>
        <dbReference type="EMBL" id="SPC77356.1"/>
    </source>
</evidence>
<dbReference type="EMBL" id="OIVN01000269">
    <property type="protein sequence ID" value="SPC77356.1"/>
    <property type="molecule type" value="Genomic_DNA"/>
</dbReference>
<name>A0A2N9EEG8_FAGSY</name>
<reference evidence="2" key="1">
    <citation type="submission" date="2018-02" db="EMBL/GenBank/DDBJ databases">
        <authorList>
            <person name="Cohen D.B."/>
            <person name="Kent A.D."/>
        </authorList>
    </citation>
    <scope>NUCLEOTIDE SEQUENCE</scope>
</reference>
<accession>A0A2N9EEG8</accession>
<dbReference type="PANTHER" id="PTHR34457:SF3">
    <property type="entry name" value="PROTEIN TIC236, CHLOROPLASTIC"/>
    <property type="match status" value="1"/>
</dbReference>
<feature type="region of interest" description="Disordered" evidence="1">
    <location>
        <begin position="792"/>
        <end position="825"/>
    </location>
</feature>
<dbReference type="AlphaFoldDB" id="A0A2N9EEG8"/>
<evidence type="ECO:0000256" key="1">
    <source>
        <dbReference type="SAM" id="MobiDB-lite"/>
    </source>
</evidence>
<dbReference type="PANTHER" id="PTHR34457">
    <property type="entry name" value="EMBRYO DEFECTIVE 2410"/>
    <property type="match status" value="1"/>
</dbReference>
<organism evidence="2">
    <name type="scientific">Fagus sylvatica</name>
    <name type="common">Beechnut</name>
    <dbReference type="NCBI Taxonomy" id="28930"/>
    <lineage>
        <taxon>Eukaryota</taxon>
        <taxon>Viridiplantae</taxon>
        <taxon>Streptophyta</taxon>
        <taxon>Embryophyta</taxon>
        <taxon>Tracheophyta</taxon>
        <taxon>Spermatophyta</taxon>
        <taxon>Magnoliopsida</taxon>
        <taxon>eudicotyledons</taxon>
        <taxon>Gunneridae</taxon>
        <taxon>Pentapetalae</taxon>
        <taxon>rosids</taxon>
        <taxon>fabids</taxon>
        <taxon>Fagales</taxon>
        <taxon>Fagaceae</taxon>
        <taxon>Fagus</taxon>
    </lineage>
</organism>
<dbReference type="InterPro" id="IPR053022">
    <property type="entry name" value="Chloroplast_translocon_comp"/>
</dbReference>
<sequence length="1003" mass="109786">MHPTFSPPTADKNNLNYWDLGKDYVSVVAAACCYNLELVAAACCEDAREGLPSSTFLSRRRYGWLLLSLLSLLCETAAPHIVGELDDTAMDVNFSGNLSFDKIMQRRFDIKWIAPKAEGSFSDARGDILISHDYITVNSSSAAFELTSKIQTSYLDEYWLSRIECGAKSVMPFIVDGLELDLRMRGFEFFSLISSYPFDSPRPTHLKATGRIKFQGNVLKPSSSTNEHNFGFEKNNQLVEMSDKGKTDGLVGEVLISGLKLNQLMLAPQLVGQLSISRECIKLDATGRPDESLTVEVVRPLQPSGEDNLQNGKLMSFSLQKGQLRANVCFRPLHSANLEVRNLPLDELELASLRGTLQRAEIQLNLQKRRGHGVLSVLRPKFSGVLGEALDVAARWSGDVITVEKTVLELSNYELQGEYVLPGTRDRSPAGKERGGLLKRAMAGHLGSVISSMGRWRMRLEVPRAEVAEMLPLARLLSRSTDPAVHSRSKDLFLQSLQSVGLYPENIEELLEVIRGHYTSSNEVILEDLSLPGLGELKGRWHGSLDASGGGNGDTMVDIFKSLHTIAIGLQNQFTMTPLPPPPSFATSAYTLPHHPPPSPPYHPLPPLYHPDTFQPPPPPPNLPQPLFPPVPITPPPCCGSFQTQPPTSRSTLELSCLQNQHGRFVELFEYHGGAQRGGIRVPERYQGTGWEKFAKELESFFLGKQEPVGDRAGNSRNGRNNLDLEVRDSRDFAVHPTPLIGASIPFKSSSGLTLRVPRFQLNPSAPRPTPRAFPQTQDLIIGPGEIILDQAQSSAPPEPSFPSSCPVDLNSVKDLSSEESDGELLSPRELNGLAIEGFQGDFPQSSSVWVDLAPKDQESRIDSDFESLGVSLLSDSVFEVGEPSQAACMLDPSEGEDNPSSAFPLVLVEEPVDDPISPLVCEPLAMVIPLGPTECASEPPPEPSRRVLVANQLLVRKVPVSFAETKLVEVDLQLVRSLWGNSFVGREFLPAVGSADGVLTLG</sequence>
<proteinExistence type="predicted"/>
<gene>
    <name evidence="2" type="ORF">FSB_LOCUS5238</name>
</gene>